<dbReference type="GO" id="GO:0005667">
    <property type="term" value="C:transcription regulator complex"/>
    <property type="evidence" value="ECO:0007669"/>
    <property type="project" value="TreeGrafter"/>
</dbReference>
<dbReference type="GeneID" id="104963812"/>
<dbReference type="Proteomes" id="UP000504611">
    <property type="component" value="Unplaced"/>
</dbReference>
<evidence type="ECO:0000256" key="1">
    <source>
        <dbReference type="ARBA" id="ARBA00004123"/>
    </source>
</evidence>
<dbReference type="GO" id="GO:0003713">
    <property type="term" value="F:transcription coactivator activity"/>
    <property type="evidence" value="ECO:0007669"/>
    <property type="project" value="TreeGrafter"/>
</dbReference>
<dbReference type="GO" id="GO:0000123">
    <property type="term" value="C:histone acetyltransferase complex"/>
    <property type="evidence" value="ECO:0007669"/>
    <property type="project" value="TreeGrafter"/>
</dbReference>
<evidence type="ECO:0000256" key="5">
    <source>
        <dbReference type="ARBA" id="ARBA00023163"/>
    </source>
</evidence>
<dbReference type="KEGG" id="ncc:104963812"/>
<keyword evidence="3" id="KW-0808">Transferase</keyword>
<reference evidence="9" key="1">
    <citation type="submission" date="2025-08" db="UniProtKB">
        <authorList>
            <consortium name="RefSeq"/>
        </authorList>
    </citation>
    <scope>IDENTIFICATION</scope>
    <source>
        <tissue evidence="9">Muscle</tissue>
    </source>
</reference>
<dbReference type="PANTHER" id="PTHR13808">
    <property type="entry name" value="CBP/P300-RELATED"/>
    <property type="match status" value="1"/>
</dbReference>
<keyword evidence="5" id="KW-0804">Transcription</keyword>
<evidence type="ECO:0000313" key="9">
    <source>
        <dbReference type="RefSeq" id="XP_010790753.1"/>
    </source>
</evidence>
<dbReference type="AlphaFoldDB" id="A0A6I9PTT4"/>
<sequence length="92" mass="10729">FVCDGCLKKTNKTRKENKYSAKRLPQTKLGSHLENRVNDYLKRHCYTEAGEVHIRVVHVSDKVVEVKPGMKSRYRTRHIQTKSKTPQKCDAM</sequence>
<dbReference type="PANTHER" id="PTHR13808:SF29">
    <property type="entry name" value="HISTONE ACETYLTRANSFERASE P300"/>
    <property type="match status" value="1"/>
</dbReference>
<dbReference type="GO" id="GO:0045944">
    <property type="term" value="P:positive regulation of transcription by RNA polymerase II"/>
    <property type="evidence" value="ECO:0007669"/>
    <property type="project" value="TreeGrafter"/>
</dbReference>
<dbReference type="RefSeq" id="XP_010790753.1">
    <property type="nucleotide sequence ID" value="XM_010792451.1"/>
</dbReference>
<evidence type="ECO:0000256" key="4">
    <source>
        <dbReference type="ARBA" id="ARBA00023015"/>
    </source>
</evidence>
<comment type="subcellular location">
    <subcellularLocation>
        <location evidence="1">Nucleus</location>
    </subcellularLocation>
</comment>
<evidence type="ECO:0000256" key="3">
    <source>
        <dbReference type="ARBA" id="ARBA00022679"/>
    </source>
</evidence>
<name>A0A6I9PTT4_9TELE</name>
<keyword evidence="8" id="KW-1185">Reference proteome</keyword>
<proteinExistence type="predicted"/>
<evidence type="ECO:0000259" key="7">
    <source>
        <dbReference type="PROSITE" id="PS51727"/>
    </source>
</evidence>
<dbReference type="GO" id="GO:0004402">
    <property type="term" value="F:histone acetyltransferase activity"/>
    <property type="evidence" value="ECO:0007669"/>
    <property type="project" value="InterPro"/>
</dbReference>
<feature type="non-terminal residue" evidence="9">
    <location>
        <position position="1"/>
    </location>
</feature>
<evidence type="ECO:0000256" key="2">
    <source>
        <dbReference type="ARBA" id="ARBA00013184"/>
    </source>
</evidence>
<dbReference type="PROSITE" id="PS51727">
    <property type="entry name" value="CBP_P300_HAT"/>
    <property type="match status" value="1"/>
</dbReference>
<organism evidence="8 9">
    <name type="scientific">Notothenia coriiceps</name>
    <name type="common">black rockcod</name>
    <dbReference type="NCBI Taxonomy" id="8208"/>
    <lineage>
        <taxon>Eukaryota</taxon>
        <taxon>Metazoa</taxon>
        <taxon>Chordata</taxon>
        <taxon>Craniata</taxon>
        <taxon>Vertebrata</taxon>
        <taxon>Euteleostomi</taxon>
        <taxon>Actinopterygii</taxon>
        <taxon>Neopterygii</taxon>
        <taxon>Teleostei</taxon>
        <taxon>Neoteleostei</taxon>
        <taxon>Acanthomorphata</taxon>
        <taxon>Eupercaria</taxon>
        <taxon>Perciformes</taxon>
        <taxon>Notothenioidei</taxon>
        <taxon>Nototheniidae</taxon>
        <taxon>Notothenia</taxon>
    </lineage>
</organism>
<dbReference type="GO" id="GO:0031490">
    <property type="term" value="F:chromatin DNA binding"/>
    <property type="evidence" value="ECO:0007669"/>
    <property type="project" value="TreeGrafter"/>
</dbReference>
<dbReference type="EC" id="2.3.1.48" evidence="2"/>
<feature type="non-terminal residue" evidence="9">
    <location>
        <position position="92"/>
    </location>
</feature>
<gene>
    <name evidence="9" type="primary">LOC104963812</name>
</gene>
<keyword evidence="4" id="KW-0805">Transcription regulation</keyword>
<evidence type="ECO:0000313" key="8">
    <source>
        <dbReference type="Proteomes" id="UP000504611"/>
    </source>
</evidence>
<keyword evidence="6" id="KW-0539">Nucleus</keyword>
<protein>
    <recommendedName>
        <fullName evidence="2">histone acetyltransferase</fullName>
        <ecNumber evidence="2">2.3.1.48</ecNumber>
    </recommendedName>
</protein>
<dbReference type="InterPro" id="IPR031162">
    <property type="entry name" value="CBP_P300_HAT"/>
</dbReference>
<accession>A0A6I9PTT4</accession>
<dbReference type="GO" id="GO:0005634">
    <property type="term" value="C:nucleus"/>
    <property type="evidence" value="ECO:0007669"/>
    <property type="project" value="UniProtKB-SubCell"/>
</dbReference>
<feature type="domain" description="CBP/p300-type HAT" evidence="7">
    <location>
        <begin position="18"/>
        <end position="92"/>
    </location>
</feature>
<dbReference type="InterPro" id="IPR013178">
    <property type="entry name" value="Histone_AcTrfase_Rtt109/CBP"/>
</dbReference>
<evidence type="ECO:0000256" key="6">
    <source>
        <dbReference type="ARBA" id="ARBA00023242"/>
    </source>
</evidence>